<sequence length="429" mass="47289">MSTSSHPTSTSDEVCSGRFPPLFRVPVRIKKIEQFHIVYLKAMTMPGSRRLGDMGALLLNDNWREFSSSRGLKASKALTYIEIGIDLWARVIEMEEIPHEQVPVDDDNAPGYRTTQGLGSAWSIEISVVAVKLKNRRAIVAESAQNRELESASITPTQAEKKSGVAERKVPSPVGEAGRPSKRAKLEAGDMSGQAVDRVANMSSDTAKKSRGCMASPEVQPLVSPEIRSSILDLLNILETELARRGTPKIHGKFDLYPTNIPLYISAYRPSTGALATQHEYLYLTILTYGQSKIGSVNIPEQYGGRGTFESPLVSDIDGGLDIAVDNLKHMGYVELPYDTQGGLPIGAWIGPSVEARLTLERAGMCGVKYASGGFKMRPLWKKLGEDGRLRELFEGSFSFELGYENWMKKKGYEDAFQSEFAFWAVRGN</sequence>
<dbReference type="OrthoDB" id="3256283at2759"/>
<dbReference type="AlphaFoldDB" id="A0A0C2YIL0"/>
<name>A0A0C2YIL0_HEBCY</name>
<feature type="compositionally biased region" description="Basic and acidic residues" evidence="1">
    <location>
        <begin position="159"/>
        <end position="170"/>
    </location>
</feature>
<proteinExistence type="predicted"/>
<dbReference type="Proteomes" id="UP000053424">
    <property type="component" value="Unassembled WGS sequence"/>
</dbReference>
<protein>
    <submittedName>
        <fullName evidence="2">Uncharacterized protein</fullName>
    </submittedName>
</protein>
<evidence type="ECO:0000256" key="1">
    <source>
        <dbReference type="SAM" id="MobiDB-lite"/>
    </source>
</evidence>
<evidence type="ECO:0000313" key="3">
    <source>
        <dbReference type="Proteomes" id="UP000053424"/>
    </source>
</evidence>
<organism evidence="2 3">
    <name type="scientific">Hebeloma cylindrosporum</name>
    <dbReference type="NCBI Taxonomy" id="76867"/>
    <lineage>
        <taxon>Eukaryota</taxon>
        <taxon>Fungi</taxon>
        <taxon>Dikarya</taxon>
        <taxon>Basidiomycota</taxon>
        <taxon>Agaricomycotina</taxon>
        <taxon>Agaricomycetes</taxon>
        <taxon>Agaricomycetidae</taxon>
        <taxon>Agaricales</taxon>
        <taxon>Agaricineae</taxon>
        <taxon>Hymenogastraceae</taxon>
        <taxon>Hebeloma</taxon>
    </lineage>
</organism>
<evidence type="ECO:0000313" key="2">
    <source>
        <dbReference type="EMBL" id="KIM49583.1"/>
    </source>
</evidence>
<reference evidence="3" key="2">
    <citation type="submission" date="2015-01" db="EMBL/GenBank/DDBJ databases">
        <title>Evolutionary Origins and Diversification of the Mycorrhizal Mutualists.</title>
        <authorList>
            <consortium name="DOE Joint Genome Institute"/>
            <consortium name="Mycorrhizal Genomics Consortium"/>
            <person name="Kohler A."/>
            <person name="Kuo A."/>
            <person name="Nagy L.G."/>
            <person name="Floudas D."/>
            <person name="Copeland A."/>
            <person name="Barry K.W."/>
            <person name="Cichocki N."/>
            <person name="Veneault-Fourrey C."/>
            <person name="LaButti K."/>
            <person name="Lindquist E.A."/>
            <person name="Lipzen A."/>
            <person name="Lundell T."/>
            <person name="Morin E."/>
            <person name="Murat C."/>
            <person name="Riley R."/>
            <person name="Ohm R."/>
            <person name="Sun H."/>
            <person name="Tunlid A."/>
            <person name="Henrissat B."/>
            <person name="Grigoriev I.V."/>
            <person name="Hibbett D.S."/>
            <person name="Martin F."/>
        </authorList>
    </citation>
    <scope>NUCLEOTIDE SEQUENCE [LARGE SCALE GENOMIC DNA]</scope>
    <source>
        <strain evidence="3">h7</strain>
    </source>
</reference>
<dbReference type="HOGENOM" id="CLU_639438_0_0_1"/>
<dbReference type="EMBL" id="KN831768">
    <property type="protein sequence ID" value="KIM49583.1"/>
    <property type="molecule type" value="Genomic_DNA"/>
</dbReference>
<keyword evidence="3" id="KW-1185">Reference proteome</keyword>
<gene>
    <name evidence="2" type="ORF">M413DRAFT_6569</name>
</gene>
<accession>A0A0C2YIL0</accession>
<feature type="region of interest" description="Disordered" evidence="1">
    <location>
        <begin position="145"/>
        <end position="192"/>
    </location>
</feature>
<reference evidence="2 3" key="1">
    <citation type="submission" date="2014-04" db="EMBL/GenBank/DDBJ databases">
        <authorList>
            <consortium name="DOE Joint Genome Institute"/>
            <person name="Kuo A."/>
            <person name="Gay G."/>
            <person name="Dore J."/>
            <person name="Kohler A."/>
            <person name="Nagy L.G."/>
            <person name="Floudas D."/>
            <person name="Copeland A."/>
            <person name="Barry K.W."/>
            <person name="Cichocki N."/>
            <person name="Veneault-Fourrey C."/>
            <person name="LaButti K."/>
            <person name="Lindquist E.A."/>
            <person name="Lipzen A."/>
            <person name="Lundell T."/>
            <person name="Morin E."/>
            <person name="Murat C."/>
            <person name="Sun H."/>
            <person name="Tunlid A."/>
            <person name="Henrissat B."/>
            <person name="Grigoriev I.V."/>
            <person name="Hibbett D.S."/>
            <person name="Martin F."/>
            <person name="Nordberg H.P."/>
            <person name="Cantor M.N."/>
            <person name="Hua S.X."/>
        </authorList>
    </citation>
    <scope>NUCLEOTIDE SEQUENCE [LARGE SCALE GENOMIC DNA]</scope>
    <source>
        <strain evidence="3">h7</strain>
    </source>
</reference>